<proteinExistence type="predicted"/>
<dbReference type="Proteomes" id="UP000653002">
    <property type="component" value="Unassembled WGS sequence"/>
</dbReference>
<evidence type="ECO:0000313" key="1">
    <source>
        <dbReference type="EMBL" id="MBD4336958.1"/>
    </source>
</evidence>
<feature type="non-terminal residue" evidence="1">
    <location>
        <position position="1"/>
    </location>
</feature>
<dbReference type="AlphaFoldDB" id="A0A8I0LAN6"/>
<comment type="caution">
    <text evidence="1">The sequence shown here is derived from an EMBL/GenBank/DDBJ whole genome shotgun (WGS) entry which is preliminary data.</text>
</comment>
<accession>A0A8I0LAN6</accession>
<organism evidence="1 2">
    <name type="scientific">Xanthomonas citri pv. citri</name>
    <dbReference type="NCBI Taxonomy" id="611301"/>
    <lineage>
        <taxon>Bacteria</taxon>
        <taxon>Pseudomonadati</taxon>
        <taxon>Pseudomonadota</taxon>
        <taxon>Gammaproteobacteria</taxon>
        <taxon>Lysobacterales</taxon>
        <taxon>Lysobacteraceae</taxon>
        <taxon>Xanthomonas</taxon>
    </lineage>
</organism>
<evidence type="ECO:0000313" key="2">
    <source>
        <dbReference type="Proteomes" id="UP000653002"/>
    </source>
</evidence>
<reference evidence="1" key="1">
    <citation type="submission" date="2020-01" db="EMBL/GenBank/DDBJ databases">
        <authorList>
            <person name="Richard D."/>
        </authorList>
    </citation>
    <scope>NUCLEOTIDE SEQUENCE</scope>
    <source>
        <strain evidence="1">JP541</strain>
    </source>
</reference>
<dbReference type="EMBL" id="JAABFR010001015">
    <property type="protein sequence ID" value="MBD4336958.1"/>
    <property type="molecule type" value="Genomic_DNA"/>
</dbReference>
<protein>
    <submittedName>
        <fullName evidence="1">Uncharacterized protein</fullName>
    </submittedName>
</protein>
<name>A0A8I0LAN6_XANCI</name>
<gene>
    <name evidence="1" type="ORF">GUH15_13000</name>
</gene>
<sequence>GSRIWDEYNAQLSGLTNYRGEEESFVPTKEKAYVVVGILSDVNDSKIAANYNAFAGVDKTASDFAAYVKAKNLSNSIYTEA</sequence>
<feature type="non-terminal residue" evidence="1">
    <location>
        <position position="81"/>
    </location>
</feature>